<accession>A0A2S3USU2</accession>
<dbReference type="GO" id="GO:0016020">
    <property type="term" value="C:membrane"/>
    <property type="evidence" value="ECO:0007669"/>
    <property type="project" value="UniProtKB-SubCell"/>
</dbReference>
<evidence type="ECO:0000313" key="6">
    <source>
        <dbReference type="EMBL" id="POF30633.1"/>
    </source>
</evidence>
<keyword evidence="4 5" id="KW-0472">Membrane</keyword>
<dbReference type="AlphaFoldDB" id="A0A2S3USU2"/>
<proteinExistence type="predicted"/>
<feature type="transmembrane region" description="Helical" evidence="5">
    <location>
        <begin position="68"/>
        <end position="90"/>
    </location>
</feature>
<feature type="transmembrane region" description="Helical" evidence="5">
    <location>
        <begin position="96"/>
        <end position="116"/>
    </location>
</feature>
<comment type="caution">
    <text evidence="6">The sequence shown here is derived from an EMBL/GenBank/DDBJ whole genome shotgun (WGS) entry which is preliminary data.</text>
</comment>
<dbReference type="InterPro" id="IPR021147">
    <property type="entry name" value="DUF697"/>
</dbReference>
<evidence type="ECO:0000313" key="7">
    <source>
        <dbReference type="Proteomes" id="UP000236959"/>
    </source>
</evidence>
<dbReference type="Proteomes" id="UP000236959">
    <property type="component" value="Unassembled WGS sequence"/>
</dbReference>
<evidence type="ECO:0000256" key="4">
    <source>
        <dbReference type="ARBA" id="ARBA00023136"/>
    </source>
</evidence>
<evidence type="ECO:0000256" key="5">
    <source>
        <dbReference type="SAM" id="Phobius"/>
    </source>
</evidence>
<reference evidence="6 7" key="1">
    <citation type="submission" date="2018-01" db="EMBL/GenBank/DDBJ databases">
        <title>Genomic Encyclopedia of Archaeal and Bacterial Type Strains, Phase II (KMG-II): from individual species to whole genera.</title>
        <authorList>
            <person name="Goeker M."/>
        </authorList>
    </citation>
    <scope>NUCLEOTIDE SEQUENCE [LARGE SCALE GENOMIC DNA]</scope>
    <source>
        <strain evidence="6 7">DSM 17023</strain>
    </source>
</reference>
<organism evidence="6 7">
    <name type="scientific">Roseibium marinum</name>
    <dbReference type="NCBI Taxonomy" id="281252"/>
    <lineage>
        <taxon>Bacteria</taxon>
        <taxon>Pseudomonadati</taxon>
        <taxon>Pseudomonadota</taxon>
        <taxon>Alphaproteobacteria</taxon>
        <taxon>Hyphomicrobiales</taxon>
        <taxon>Stappiaceae</taxon>
        <taxon>Roseibium</taxon>
    </lineage>
</organism>
<keyword evidence="3 5" id="KW-1133">Transmembrane helix</keyword>
<dbReference type="OrthoDB" id="980719at2"/>
<dbReference type="RefSeq" id="WP_103223337.1">
    <property type="nucleotide sequence ID" value="NZ_PPCN01000006.1"/>
</dbReference>
<gene>
    <name evidence="6" type="ORF">CLV41_106247</name>
</gene>
<sequence>MPATETEELDRADTALSLTKRYAAFAGGAAFIPIPVVDLAAIAALQLKLVKDISDVYDVKFSSNAGKAAITALLSTIVPVGAGITAASLLKAIPVLGTALGIVSAPIFATAATYAVGRTFTMHFESGGTLLTFDAEKMRGFFKKEYEAATKSRSSSSAAASKAS</sequence>
<keyword evidence="7" id="KW-1185">Reference proteome</keyword>
<evidence type="ECO:0000256" key="2">
    <source>
        <dbReference type="ARBA" id="ARBA00022692"/>
    </source>
</evidence>
<name>A0A2S3USU2_9HYPH</name>
<evidence type="ECO:0000256" key="3">
    <source>
        <dbReference type="ARBA" id="ARBA00022989"/>
    </source>
</evidence>
<dbReference type="EMBL" id="PPCN01000006">
    <property type="protein sequence ID" value="POF30633.1"/>
    <property type="molecule type" value="Genomic_DNA"/>
</dbReference>
<protein>
    <submittedName>
        <fullName evidence="6">Uncharacterized protein (DUF697 family)</fullName>
    </submittedName>
</protein>
<keyword evidence="2 5" id="KW-0812">Transmembrane</keyword>
<evidence type="ECO:0000256" key="1">
    <source>
        <dbReference type="ARBA" id="ARBA00004141"/>
    </source>
</evidence>
<feature type="transmembrane region" description="Helical" evidence="5">
    <location>
        <begin position="22"/>
        <end position="47"/>
    </location>
</feature>
<dbReference type="Pfam" id="PF05128">
    <property type="entry name" value="DUF697"/>
    <property type="match status" value="1"/>
</dbReference>
<comment type="subcellular location">
    <subcellularLocation>
        <location evidence="1">Membrane</location>
        <topology evidence="1">Multi-pass membrane protein</topology>
    </subcellularLocation>
</comment>